<evidence type="ECO:0000259" key="10">
    <source>
        <dbReference type="PROSITE" id="PS50263"/>
    </source>
</evidence>
<evidence type="ECO:0000256" key="5">
    <source>
        <dbReference type="ARBA" id="ARBA00022840"/>
    </source>
</evidence>
<dbReference type="Pfam" id="PF00795">
    <property type="entry name" value="CN_hydrolase"/>
    <property type="match status" value="1"/>
</dbReference>
<comment type="catalytic activity">
    <reaction evidence="7 8">
        <text>deamido-NAD(+) + L-glutamine + ATP + H2O = L-glutamate + AMP + diphosphate + NAD(+) + H(+)</text>
        <dbReference type="Rhea" id="RHEA:24384"/>
        <dbReference type="ChEBI" id="CHEBI:15377"/>
        <dbReference type="ChEBI" id="CHEBI:15378"/>
        <dbReference type="ChEBI" id="CHEBI:29985"/>
        <dbReference type="ChEBI" id="CHEBI:30616"/>
        <dbReference type="ChEBI" id="CHEBI:33019"/>
        <dbReference type="ChEBI" id="CHEBI:57540"/>
        <dbReference type="ChEBI" id="CHEBI:58359"/>
        <dbReference type="ChEBI" id="CHEBI:58437"/>
        <dbReference type="ChEBI" id="CHEBI:456215"/>
        <dbReference type="EC" id="6.3.5.1"/>
    </reaction>
</comment>
<dbReference type="NCBIfam" id="NF010588">
    <property type="entry name" value="PRK13981.1"/>
    <property type="match status" value="1"/>
</dbReference>
<dbReference type="EC" id="6.3.5.1" evidence="7 8"/>
<evidence type="ECO:0000256" key="6">
    <source>
        <dbReference type="ARBA" id="ARBA00023027"/>
    </source>
</evidence>
<dbReference type="InterPro" id="IPR036526">
    <property type="entry name" value="C-N_Hydrolase_sf"/>
</dbReference>
<dbReference type="InterPro" id="IPR022310">
    <property type="entry name" value="NAD/GMP_synthase"/>
</dbReference>
<proteinExistence type="inferred from homology"/>
<feature type="active site" description="Nucleophile; for glutaminase activity" evidence="7">
    <location>
        <position position="148"/>
    </location>
</feature>
<dbReference type="PROSITE" id="PS50263">
    <property type="entry name" value="CN_HYDROLASE"/>
    <property type="match status" value="1"/>
</dbReference>
<feature type="domain" description="CN hydrolase" evidence="10">
    <location>
        <begin position="4"/>
        <end position="244"/>
    </location>
</feature>
<reference evidence="11 12" key="1">
    <citation type="journal article" date="2016" name="Appl. Environ. Microbiol.">
        <title>Lack of Overt Genome Reduction in the Bryostatin-Producing Bryozoan Symbiont "Candidatus Endobugula sertula".</title>
        <authorList>
            <person name="Miller I.J."/>
            <person name="Vanee N."/>
            <person name="Fong S.S."/>
            <person name="Lim-Fong G.E."/>
            <person name="Kwan J.C."/>
        </authorList>
    </citation>
    <scope>NUCLEOTIDE SEQUENCE [LARGE SCALE GENOMIC DNA]</scope>
    <source>
        <strain evidence="11">AB1-4</strain>
    </source>
</reference>
<dbReference type="InterPro" id="IPR014729">
    <property type="entry name" value="Rossmann-like_a/b/a_fold"/>
</dbReference>
<dbReference type="CDD" id="cd00553">
    <property type="entry name" value="NAD_synthase"/>
    <property type="match status" value="1"/>
</dbReference>
<keyword evidence="4 7" id="KW-0547">Nucleotide-binding</keyword>
<dbReference type="CDD" id="cd07570">
    <property type="entry name" value="GAT_Gln-NAD-synth"/>
    <property type="match status" value="1"/>
</dbReference>
<dbReference type="Proteomes" id="UP000242502">
    <property type="component" value="Unassembled WGS sequence"/>
</dbReference>
<feature type="binding site" evidence="7">
    <location>
        <position position="512"/>
    </location>
    <ligand>
        <name>deamido-NAD(+)</name>
        <dbReference type="ChEBI" id="CHEBI:58437"/>
        <note>ligand shared between two neighboring subunits</note>
    </ligand>
</feature>
<evidence type="ECO:0000256" key="9">
    <source>
        <dbReference type="RuleBase" id="RU003811"/>
    </source>
</evidence>
<dbReference type="AlphaFoldDB" id="A0A1D2QTF4"/>
<feature type="binding site" evidence="7">
    <location>
        <position position="372"/>
    </location>
    <ligand>
        <name>deamido-NAD(+)</name>
        <dbReference type="ChEBI" id="CHEBI:58437"/>
        <note>ligand shared between two neighboring subunits</note>
    </ligand>
</feature>
<dbReference type="NCBIfam" id="TIGR00552">
    <property type="entry name" value="nadE"/>
    <property type="match status" value="1"/>
</dbReference>
<dbReference type="InterPro" id="IPR003694">
    <property type="entry name" value="NAD_synthase"/>
</dbReference>
<comment type="similarity">
    <text evidence="9">Belongs to the NAD synthetase family.</text>
</comment>
<comment type="caution">
    <text evidence="11">The sequence shown here is derived from an EMBL/GenBank/DDBJ whole genome shotgun (WGS) entry which is preliminary data.</text>
</comment>
<dbReference type="Pfam" id="PF02540">
    <property type="entry name" value="NAD_synthase"/>
    <property type="match status" value="1"/>
</dbReference>
<keyword evidence="6 7" id="KW-0520">NAD</keyword>
<dbReference type="GO" id="GO:0009435">
    <property type="term" value="P:NAD+ biosynthetic process"/>
    <property type="evidence" value="ECO:0007669"/>
    <property type="project" value="UniProtKB-UniRule"/>
</dbReference>
<comment type="similarity">
    <text evidence="2 7 8">In the C-terminal section; belongs to the NAD synthetase family.</text>
</comment>
<feature type="active site" description="For glutaminase activity" evidence="7">
    <location>
        <position position="112"/>
    </location>
</feature>
<dbReference type="UniPathway" id="UPA00253">
    <property type="reaction ID" value="UER00334"/>
</dbReference>
<dbReference type="PANTHER" id="PTHR23090:SF9">
    <property type="entry name" value="GLUTAMINE-DEPENDENT NAD(+) SYNTHETASE"/>
    <property type="match status" value="1"/>
</dbReference>
<comment type="caution">
    <text evidence="7">Lacks conserved residue(s) required for the propagation of feature annotation.</text>
</comment>
<evidence type="ECO:0000256" key="3">
    <source>
        <dbReference type="ARBA" id="ARBA00022598"/>
    </source>
</evidence>
<dbReference type="GO" id="GO:0003952">
    <property type="term" value="F:NAD+ synthase (glutamine-hydrolyzing) activity"/>
    <property type="evidence" value="ECO:0007669"/>
    <property type="project" value="UniProtKB-UniRule"/>
</dbReference>
<dbReference type="GO" id="GO:0005524">
    <property type="term" value="F:ATP binding"/>
    <property type="evidence" value="ECO:0007669"/>
    <property type="project" value="UniProtKB-UniRule"/>
</dbReference>
<dbReference type="PIRSF" id="PIRSF006630">
    <property type="entry name" value="NADS_GAT"/>
    <property type="match status" value="1"/>
</dbReference>
<accession>A0A1D2QTF4</accession>
<dbReference type="Gene3D" id="3.60.110.10">
    <property type="entry name" value="Carbon-nitrogen hydrolase"/>
    <property type="match status" value="1"/>
</dbReference>
<protein>
    <recommendedName>
        <fullName evidence="7 8">Glutamine-dependent NAD(+) synthetase</fullName>
        <ecNumber evidence="7 8">6.3.5.1</ecNumber>
    </recommendedName>
    <alternativeName>
        <fullName evidence="7 8">NAD(+) synthase [glutamine-hydrolyzing]</fullName>
    </alternativeName>
</protein>
<gene>
    <name evidence="7" type="primary">nadE</name>
    <name evidence="11" type="ORF">AB835_00990</name>
</gene>
<keyword evidence="3 7" id="KW-0436">Ligase</keyword>
<evidence type="ECO:0000256" key="4">
    <source>
        <dbReference type="ARBA" id="ARBA00022741"/>
    </source>
</evidence>
<dbReference type="STRING" id="62101.AB835_00990"/>
<dbReference type="EMBL" id="MDLC01000003">
    <property type="protein sequence ID" value="ODS24871.1"/>
    <property type="molecule type" value="Genomic_DNA"/>
</dbReference>
<dbReference type="PANTHER" id="PTHR23090">
    <property type="entry name" value="NH 3 /GLUTAMINE-DEPENDENT NAD + SYNTHETASE"/>
    <property type="match status" value="1"/>
</dbReference>
<dbReference type="GO" id="GO:0008795">
    <property type="term" value="F:NAD+ synthase activity"/>
    <property type="evidence" value="ECO:0007669"/>
    <property type="project" value="UniProtKB-UniRule"/>
</dbReference>
<feature type="binding site" evidence="7">
    <location>
        <position position="180"/>
    </location>
    <ligand>
        <name>L-glutamine</name>
        <dbReference type="ChEBI" id="CHEBI:58359"/>
    </ligand>
</feature>
<comment type="function">
    <text evidence="7">Catalyzes the ATP-dependent amidation of deamido-NAD to form NAD. Uses L-glutamine as a nitrogen source.</text>
</comment>
<organism evidence="11 12">
    <name type="scientific">Candidatus Endobugula sertula</name>
    <name type="common">Bugula neritina bacterial symbiont</name>
    <dbReference type="NCBI Taxonomy" id="62101"/>
    <lineage>
        <taxon>Bacteria</taxon>
        <taxon>Pseudomonadati</taxon>
        <taxon>Pseudomonadota</taxon>
        <taxon>Gammaproteobacteria</taxon>
        <taxon>Cellvibrionales</taxon>
        <taxon>Cellvibrionaceae</taxon>
        <taxon>Candidatus Endobugula</taxon>
    </lineage>
</organism>
<comment type="pathway">
    <text evidence="1 7 8">Cofactor biosynthesis; NAD(+) biosynthesis; NAD(+) from deamido-NAD(+) (L-Gln route): step 1/1.</text>
</comment>
<feature type="binding site" evidence="7">
    <location>
        <begin position="289"/>
        <end position="296"/>
    </location>
    <ligand>
        <name>ATP</name>
        <dbReference type="ChEBI" id="CHEBI:30616"/>
    </ligand>
</feature>
<feature type="binding site" evidence="7">
    <location>
        <position position="396"/>
    </location>
    <ligand>
        <name>ATP</name>
        <dbReference type="ChEBI" id="CHEBI:30616"/>
    </ligand>
</feature>
<evidence type="ECO:0000256" key="1">
    <source>
        <dbReference type="ARBA" id="ARBA00005188"/>
    </source>
</evidence>
<dbReference type="GO" id="GO:0005737">
    <property type="term" value="C:cytoplasm"/>
    <property type="evidence" value="ECO:0007669"/>
    <property type="project" value="InterPro"/>
</dbReference>
<dbReference type="InterPro" id="IPR014445">
    <property type="entry name" value="Gln-dep_NAD_synthase"/>
</dbReference>
<dbReference type="InterPro" id="IPR003010">
    <property type="entry name" value="C-N_Hydrolase"/>
</dbReference>
<dbReference type="HAMAP" id="MF_02090">
    <property type="entry name" value="NadE_glutamine_dep"/>
    <property type="match status" value="1"/>
</dbReference>
<feature type="binding site" evidence="7">
    <location>
        <position position="401"/>
    </location>
    <ligand>
        <name>deamido-NAD(+)</name>
        <dbReference type="ChEBI" id="CHEBI:58437"/>
        <note>ligand shared between two neighboring subunits</note>
    </ligand>
</feature>
<evidence type="ECO:0000313" key="12">
    <source>
        <dbReference type="Proteomes" id="UP000242502"/>
    </source>
</evidence>
<feature type="binding site" evidence="7">
    <location>
        <position position="174"/>
    </location>
    <ligand>
        <name>L-glutamine</name>
        <dbReference type="ChEBI" id="CHEBI:58359"/>
    </ligand>
</feature>
<keyword evidence="5 7" id="KW-0067">ATP-binding</keyword>
<name>A0A1D2QTF4_9GAMM</name>
<evidence type="ECO:0000313" key="11">
    <source>
        <dbReference type="EMBL" id="ODS24871.1"/>
    </source>
</evidence>
<evidence type="ECO:0000256" key="7">
    <source>
        <dbReference type="HAMAP-Rule" id="MF_02090"/>
    </source>
</evidence>
<evidence type="ECO:0000256" key="2">
    <source>
        <dbReference type="ARBA" id="ARBA00007145"/>
    </source>
</evidence>
<sequence>MSLIKLVMAQINPLVGDIEGNTQQVIQNVIDAQNQYQADVVIFPELTLCGYPPEDLLLRESMAYRIKAAQVLLSQQHFSATVIVGYPKVLPAGHYNMAGVLQQKQWITEYAKQKLPNFQVFDEKRYFTAGKVPCVFKWHGIKIALSICEDIWHEEPLLQVKKEGVDLLININASPFHRQKQQQRLDLLSKRAQQGNMSIIYVNQVGGQDELVFDGGSFAVNPNGECQVLAPLYQQGLYLVNYAVGSKAPIMFSREAISLPSGLEVTYNALVLGLKDYVNKNHFNSVVLGLSGGIDSALTLVIAVDALGPERVHAVMMPFLYTSQLSQDDASEQARNLGVKYDNISIEPMYNAFMEGLKTQFEGRPTDLTEQNLQARCRGVLLMAISNKMGALVLTTGNKSELAVGYSTLYGDMAGGFDVLKDVPKTLVYALAEYRNTLEAEVIPRSVIQRPPSAELAPGQKDEDNLPPYDILDQILERYIDEDKSAHAIIADGFDSETVHRVIRLVDLNEYKRRQAPIGVRISKKGFGRDRRYPVTNGWAPGC</sequence>
<dbReference type="SUPFAM" id="SSF52402">
    <property type="entry name" value="Adenine nucleotide alpha hydrolases-like"/>
    <property type="match status" value="1"/>
</dbReference>
<dbReference type="SUPFAM" id="SSF56317">
    <property type="entry name" value="Carbon-nitrogen hydrolase"/>
    <property type="match status" value="1"/>
</dbReference>
<dbReference type="Gene3D" id="3.40.50.620">
    <property type="entry name" value="HUPs"/>
    <property type="match status" value="1"/>
</dbReference>
<dbReference type="GO" id="GO:0004359">
    <property type="term" value="F:glutaminase activity"/>
    <property type="evidence" value="ECO:0007669"/>
    <property type="project" value="InterPro"/>
</dbReference>
<feature type="active site" description="Proton acceptor; for glutaminase activity" evidence="7">
    <location>
        <position position="45"/>
    </location>
</feature>
<evidence type="ECO:0000256" key="8">
    <source>
        <dbReference type="PIRNR" id="PIRNR006630"/>
    </source>
</evidence>
<dbReference type="FunFam" id="3.40.50.620:FF:000106">
    <property type="entry name" value="Glutamine-dependent NAD(+) synthetase"/>
    <property type="match status" value="1"/>
</dbReference>